<dbReference type="PANTHER" id="PTHR41677">
    <property type="entry name" value="YALI0B19030P"/>
    <property type="match status" value="1"/>
</dbReference>
<comment type="caution">
    <text evidence="1">The sequence shown here is derived from an EMBL/GenBank/DDBJ whole genome shotgun (WGS) entry which is preliminary data.</text>
</comment>
<dbReference type="OrthoDB" id="10256055at2759"/>
<dbReference type="AlphaFoldDB" id="A0A8H7TBS4"/>
<sequence length="433" mass="49375">MGSISMDDMETFDPAIHLNYTPPTHLFSLADLHLEQRPSSTPIAATAAFPFLSHEGVLAYRRALFSSEVLANCSATWGSNALILRNAGGHSKFLHDLWNHPETLRIMSENMKAPLVPIFQLEEGFVSVQTESCDVEEMKRETSVVPQHVRIPLTKEQESFDPLSSNILPWHYDSYPYACIVMLSHTEGMVGGETYIKRGDKKIEKVEGPSYGCAYIIQGGILEHLASRAIGIKERIASVTSFRAALPGMYDVSYLTNTRPITDLNIMYKEWAAYRLQVLESEIKDMRAKIEKNNAVDLDEFKTFAASQVEYMQRTQRQMVPRAYNKASSERYGLKAYMDAPMTWERITNHPEFAHRLLAIDPDIDWKVARDFVGDLAVSRNALRHGEILQGQLGPVSWSWEREYVMGDELLRQGQREVFFEWAEKTGLWELRT</sequence>
<dbReference type="EMBL" id="JAFJYH010000122">
    <property type="protein sequence ID" value="KAG4418695.1"/>
    <property type="molecule type" value="Genomic_DNA"/>
</dbReference>
<organism evidence="1 2">
    <name type="scientific">Cadophora malorum</name>
    <dbReference type="NCBI Taxonomy" id="108018"/>
    <lineage>
        <taxon>Eukaryota</taxon>
        <taxon>Fungi</taxon>
        <taxon>Dikarya</taxon>
        <taxon>Ascomycota</taxon>
        <taxon>Pezizomycotina</taxon>
        <taxon>Leotiomycetes</taxon>
        <taxon>Helotiales</taxon>
        <taxon>Ploettnerulaceae</taxon>
        <taxon>Cadophora</taxon>
    </lineage>
</organism>
<accession>A0A8H7TBS4</accession>
<proteinExistence type="predicted"/>
<name>A0A8H7TBS4_9HELO</name>
<dbReference type="PANTHER" id="PTHR41677:SF1">
    <property type="entry name" value="FE2OG DIOXYGENASE DOMAIN-CONTAINING PROTEIN"/>
    <property type="match status" value="1"/>
</dbReference>
<reference evidence="1" key="1">
    <citation type="submission" date="2021-02" db="EMBL/GenBank/DDBJ databases">
        <title>Genome sequence Cadophora malorum strain M34.</title>
        <authorList>
            <person name="Stefanovic E."/>
            <person name="Vu D."/>
            <person name="Scully C."/>
            <person name="Dijksterhuis J."/>
            <person name="Roader J."/>
            <person name="Houbraken J."/>
        </authorList>
    </citation>
    <scope>NUCLEOTIDE SEQUENCE</scope>
    <source>
        <strain evidence="1">M34</strain>
    </source>
</reference>
<gene>
    <name evidence="1" type="ORF">IFR04_008140</name>
</gene>
<protein>
    <submittedName>
        <fullName evidence="1">Uncharacterized protein</fullName>
    </submittedName>
</protein>
<evidence type="ECO:0000313" key="2">
    <source>
        <dbReference type="Proteomes" id="UP000664132"/>
    </source>
</evidence>
<dbReference type="Proteomes" id="UP000664132">
    <property type="component" value="Unassembled WGS sequence"/>
</dbReference>
<keyword evidence="2" id="KW-1185">Reference proteome</keyword>
<evidence type="ECO:0000313" key="1">
    <source>
        <dbReference type="EMBL" id="KAG4418695.1"/>
    </source>
</evidence>